<dbReference type="PROSITE" id="PS50234">
    <property type="entry name" value="VWFA"/>
    <property type="match status" value="1"/>
</dbReference>
<dbReference type="Proteomes" id="UP001153069">
    <property type="component" value="Unassembled WGS sequence"/>
</dbReference>
<dbReference type="InterPro" id="IPR013694">
    <property type="entry name" value="VIT"/>
</dbReference>
<dbReference type="Pfam" id="PF08487">
    <property type="entry name" value="VIT"/>
    <property type="match status" value="1"/>
</dbReference>
<dbReference type="AlphaFoldDB" id="A0A9N8ERC7"/>
<gene>
    <name evidence="5" type="ORF">SEMRO_1566_G282910.1</name>
</gene>
<evidence type="ECO:0000313" key="6">
    <source>
        <dbReference type="Proteomes" id="UP001153069"/>
    </source>
</evidence>
<feature type="coiled-coil region" evidence="1">
    <location>
        <begin position="961"/>
        <end position="995"/>
    </location>
</feature>
<name>A0A9N8ERC7_9STRA</name>
<dbReference type="PROSITE" id="PS51468">
    <property type="entry name" value="VIT"/>
    <property type="match status" value="1"/>
</dbReference>
<organism evidence="5 6">
    <name type="scientific">Seminavis robusta</name>
    <dbReference type="NCBI Taxonomy" id="568900"/>
    <lineage>
        <taxon>Eukaryota</taxon>
        <taxon>Sar</taxon>
        <taxon>Stramenopiles</taxon>
        <taxon>Ochrophyta</taxon>
        <taxon>Bacillariophyta</taxon>
        <taxon>Bacillariophyceae</taxon>
        <taxon>Bacillariophycidae</taxon>
        <taxon>Naviculales</taxon>
        <taxon>Naviculaceae</taxon>
        <taxon>Seminavis</taxon>
    </lineage>
</organism>
<dbReference type="EMBL" id="CAICTM010001564">
    <property type="protein sequence ID" value="CAB9524664.1"/>
    <property type="molecule type" value="Genomic_DNA"/>
</dbReference>
<proteinExistence type="predicted"/>
<protein>
    <submittedName>
        <fullName evidence="5">Willebrand factor A domain-containing protein 5A</fullName>
    </submittedName>
</protein>
<dbReference type="Pfam" id="PF13768">
    <property type="entry name" value="VWA_3"/>
    <property type="match status" value="1"/>
</dbReference>
<evidence type="ECO:0000313" key="5">
    <source>
        <dbReference type="EMBL" id="CAB9524664.1"/>
    </source>
</evidence>
<feature type="domain" description="VWFA" evidence="3">
    <location>
        <begin position="283"/>
        <end position="458"/>
    </location>
</feature>
<dbReference type="InterPro" id="IPR036465">
    <property type="entry name" value="vWFA_dom_sf"/>
</dbReference>
<dbReference type="PANTHER" id="PTHR45737:SF6">
    <property type="entry name" value="VON WILLEBRAND FACTOR A DOMAIN-CONTAINING PROTEIN 5A"/>
    <property type="match status" value="1"/>
</dbReference>
<feature type="region of interest" description="Disordered" evidence="2">
    <location>
        <begin position="1048"/>
        <end position="1077"/>
    </location>
</feature>
<comment type="caution">
    <text evidence="5">The sequence shown here is derived from an EMBL/GenBank/DDBJ whole genome shotgun (WGS) entry which is preliminary data.</text>
</comment>
<keyword evidence="1" id="KW-0175">Coiled coil</keyword>
<evidence type="ECO:0000259" key="4">
    <source>
        <dbReference type="PROSITE" id="PS51468"/>
    </source>
</evidence>
<feature type="domain" description="VIT" evidence="4">
    <location>
        <begin position="18"/>
        <end position="147"/>
    </location>
</feature>
<keyword evidence="6" id="KW-1185">Reference proteome</keyword>
<dbReference type="PANTHER" id="PTHR45737">
    <property type="entry name" value="VON WILLEBRAND FACTOR A DOMAIN-CONTAINING PROTEIN 5A"/>
    <property type="match status" value="1"/>
</dbReference>
<dbReference type="Gene3D" id="3.40.50.410">
    <property type="entry name" value="von Willebrand factor, type A domain"/>
    <property type="match status" value="1"/>
</dbReference>
<dbReference type="SMART" id="SM00327">
    <property type="entry name" value="VWA"/>
    <property type="match status" value="1"/>
</dbReference>
<feature type="region of interest" description="Disordered" evidence="2">
    <location>
        <begin position="849"/>
        <end position="872"/>
    </location>
</feature>
<dbReference type="SUPFAM" id="SSF53300">
    <property type="entry name" value="vWA-like"/>
    <property type="match status" value="1"/>
</dbReference>
<evidence type="ECO:0000259" key="3">
    <source>
        <dbReference type="PROSITE" id="PS50234"/>
    </source>
</evidence>
<evidence type="ECO:0000256" key="1">
    <source>
        <dbReference type="SAM" id="Coils"/>
    </source>
</evidence>
<evidence type="ECO:0000256" key="2">
    <source>
        <dbReference type="SAM" id="MobiDB-lite"/>
    </source>
</evidence>
<dbReference type="InterPro" id="IPR002035">
    <property type="entry name" value="VWF_A"/>
</dbReference>
<feature type="compositionally biased region" description="Polar residues" evidence="2">
    <location>
        <begin position="854"/>
        <end position="866"/>
    </location>
</feature>
<reference evidence="5" key="1">
    <citation type="submission" date="2020-06" db="EMBL/GenBank/DDBJ databases">
        <authorList>
            <consortium name="Plant Systems Biology data submission"/>
        </authorList>
    </citation>
    <scope>NUCLEOTIDE SEQUENCE</scope>
    <source>
        <strain evidence="5">D6</strain>
    </source>
</reference>
<accession>A0A9N8ERC7</accession>
<dbReference type="OrthoDB" id="1729737at2759"/>
<dbReference type="SMART" id="SM00609">
    <property type="entry name" value="VIT"/>
    <property type="match status" value="1"/>
</dbReference>
<sequence length="1214" mass="131338">MPPYLNEQGFDDDEIGLFGRPVDGASAPSSGVPLVGVSFEAHAVDFIAECKLTQCYHNTELYPVVAKYHFPVDEAAAVCGFEAVYEDGRIVKGVVKEKEQARQEYNQAVSRGKQANLLEAVRRDILSLKVGNLPAGSHVKITITYVTSLKARGDAAALIVPTYIAPRYSPPDVRLSDQEAQAVAPNNASVWILTGISIRIHFRCLSNITAISCPTHEAQYVCELQGNTGQVLLENIVMDRDVVALVTEEQCHQPRAIIEKSGSSLAGFVTLFPKLEFADAKREFVFVVDRSGSMAGSQIRQARDTLLLFLRALPVNCTFNIVGFGGTYRSLFKVPVAYNDETLETATRYAQNMTANMGGTEIKRPLEYVFGQPSALSNVNRRVFVLTDGRVSNDKQVFEVIRRHCATNHATSRLYSVGVGSGVSRHLVEGMARAGLGTARFVGDGAADALREKVLGQLKQALQPSLHNVSIKWNMPTKEQEAVPPAPPPVKTLLGYRSPSVDIVAPPNQGAQPKIFPNNIPPVFNCERFLSFALFPVESGVPKSVTVSCLTPDGALETTLDIAAGDVFQGNTAHRMAARAAIIEFEDTRKSMGQRTFAPAATTAINKTEALQLALANRLVSEQTSFVTVLEDSVEPAWRDPVACVPAGSRFAAAAAVAGKGIDKPEEPGSDWVVLPPTTDVYIPPTARASARFQRCAAMNGSFDMAKSLFGVCPESDDEEDEVNIGRKFAADPDDDEDGGRRFGGRGLLPNPPAPAAHGVFLRHVERVINHKGEHEYAERNVQEFKYKTEDEGQVLDHYVPDGGVYDPGPVVAMPKYQQRGGGGAQVSSDDVGLGVFMEHLAKLAVESDGPTVSDGSHGNGQSSCTERAREGAEKEIEAYKAMVQEEKKADKEKSKKAAQQQTLIDESGKIIEYLRKENMKLRNQNGSMCKDFKSLKENNARLMEANASASASFTSLNDHAKQLNAANVKLVKNAEAYKAQLEKLKENLKTRQSYYLAEAEARLAYQKMMAQIVGTIQDKCCDAQLTEDVVSMALECEAEAKSERAALDDAGKKAAAPAPAAAKKKAPPPPDSSKDCETLKEANARLTEACCAAGSQAGNCEKLPTQDKLLSLCLLQKANGSFVLHSSLAQALGLSESATHKIVEALMLEADVLNPGSVKATLLAIAAMRVFFATQKSVWELQEDKALQYIVSCGVDRSSLDPVLLSLDSALRN</sequence>